<dbReference type="KEGG" id="lact:D7I46_11960"/>
<accession>A0A387BCU5</accession>
<name>A0A387BCU5_9LACT</name>
<sequence>MAYPGQFITPQTTAPFTETVGAETSAIVDIMQDPNRPDYFYTTLQDQEMNDSIIGSQDGSKFALTNKISGQTVSRLEMGNRRGALGVPHDGLYPVNATPAKKGLLLINKIGDIDVINYETSLAMPALVQSNAERLRRGVVQSIDDMFLFGKNKIDFTEIQGVTTAPKTIQDNITTNTAFTAEQFIEQLLAIKGKAVVVVENEMAIPQILASLQSANPSYYTMLSTLLGGVTVKYYHDLTEQLQLSGIPVPTKVPPYLIYDRNQASMVLNPNVEIMVSQHATLENAQLNGAAAQQLSLYQRNKTAFRITSFAGYEWEALNNQSAFSNIVIPSETPDD</sequence>
<gene>
    <name evidence="1" type="ORF">D7I46_11960</name>
</gene>
<proteinExistence type="predicted"/>
<organism evidence="1 2">
    <name type="scientific">Lactococcus allomyrinae</name>
    <dbReference type="NCBI Taxonomy" id="2419773"/>
    <lineage>
        <taxon>Bacteria</taxon>
        <taxon>Bacillati</taxon>
        <taxon>Bacillota</taxon>
        <taxon>Bacilli</taxon>
        <taxon>Lactobacillales</taxon>
        <taxon>Streptococcaceae</taxon>
        <taxon>Lactococcus</taxon>
    </lineage>
</organism>
<keyword evidence="2" id="KW-1185">Reference proteome</keyword>
<dbReference type="RefSeq" id="WP_120773074.1">
    <property type="nucleotide sequence ID" value="NZ_CP032627.1"/>
</dbReference>
<evidence type="ECO:0000313" key="2">
    <source>
        <dbReference type="Proteomes" id="UP000269374"/>
    </source>
</evidence>
<protein>
    <recommendedName>
        <fullName evidence="3">Phage major capsid protein</fullName>
    </recommendedName>
</protein>
<evidence type="ECO:0000313" key="1">
    <source>
        <dbReference type="EMBL" id="AYG01705.1"/>
    </source>
</evidence>
<dbReference type="EMBL" id="CP032627">
    <property type="protein sequence ID" value="AYG01705.1"/>
    <property type="molecule type" value="Genomic_DNA"/>
</dbReference>
<reference evidence="1 2" key="1">
    <citation type="submission" date="2018-09" db="EMBL/GenBank/DDBJ databases">
        <title>Genome sequencing of strain 1JSPR-7.</title>
        <authorList>
            <person name="Heo J."/>
            <person name="Kim S.-J."/>
            <person name="Kwon S.-W."/>
        </authorList>
    </citation>
    <scope>NUCLEOTIDE SEQUENCE [LARGE SCALE GENOMIC DNA]</scope>
    <source>
        <strain evidence="1 2">1JSPR-7</strain>
    </source>
</reference>
<dbReference type="Proteomes" id="UP000269374">
    <property type="component" value="Chromosome"/>
</dbReference>
<evidence type="ECO:0008006" key="3">
    <source>
        <dbReference type="Google" id="ProtNLM"/>
    </source>
</evidence>
<dbReference type="AlphaFoldDB" id="A0A387BCU5"/>